<protein>
    <submittedName>
        <fullName evidence="6">ABC transporter ATP-binding protein</fullName>
    </submittedName>
</protein>
<keyword evidence="3" id="KW-0547">Nucleotide-binding</keyword>
<keyword evidence="4 6" id="KW-0067">ATP-binding</keyword>
<dbReference type="InterPro" id="IPR027417">
    <property type="entry name" value="P-loop_NTPase"/>
</dbReference>
<dbReference type="InterPro" id="IPR003593">
    <property type="entry name" value="AAA+_ATPase"/>
</dbReference>
<dbReference type="GO" id="GO:0042626">
    <property type="term" value="F:ATPase-coupled transmembrane transporter activity"/>
    <property type="evidence" value="ECO:0007669"/>
    <property type="project" value="TreeGrafter"/>
</dbReference>
<dbReference type="GO" id="GO:0043190">
    <property type="term" value="C:ATP-binding cassette (ABC) transporter complex"/>
    <property type="evidence" value="ECO:0007669"/>
    <property type="project" value="TreeGrafter"/>
</dbReference>
<proteinExistence type="inferred from homology"/>
<dbReference type="RefSeq" id="WP_148811661.1">
    <property type="nucleotide sequence ID" value="NZ_VSZI01000001.1"/>
</dbReference>
<comment type="similarity">
    <text evidence="1">Belongs to the ABC transporter superfamily.</text>
</comment>
<dbReference type="Proteomes" id="UP000324726">
    <property type="component" value="Unassembled WGS sequence"/>
</dbReference>
<dbReference type="EMBL" id="VSZI01000001">
    <property type="protein sequence ID" value="TYR20001.1"/>
    <property type="molecule type" value="Genomic_DNA"/>
</dbReference>
<sequence>MPLIEFRDLTLRGIGRSPDAPPILDSISLRLSEHRIGIIGANGSGKSSLVRCINGLNIPDEGEVTVDGLSTAKRAGEIRRQVGFLFSNADNQIIMPTVAEDVGFSLRGKKLSRQEKRAAVAEILDQLGLAGKEEQSPHTLSGGEKQLLALASILVMNPRLIIADEPTTLLDLRNRQRIARTLASLEQQLIVVSHDLELFEGFDRVIWIDDGRIRADSADEDSVTTVLSDYRTCML</sequence>
<dbReference type="GO" id="GO:0005524">
    <property type="term" value="F:ATP binding"/>
    <property type="evidence" value="ECO:0007669"/>
    <property type="project" value="UniProtKB-KW"/>
</dbReference>
<dbReference type="SMART" id="SM00382">
    <property type="entry name" value="AAA"/>
    <property type="match status" value="1"/>
</dbReference>
<dbReference type="InterPro" id="IPR017871">
    <property type="entry name" value="ABC_transporter-like_CS"/>
</dbReference>
<evidence type="ECO:0000256" key="4">
    <source>
        <dbReference type="ARBA" id="ARBA00022840"/>
    </source>
</evidence>
<evidence type="ECO:0000313" key="7">
    <source>
        <dbReference type="Proteomes" id="UP000324726"/>
    </source>
</evidence>
<comment type="caution">
    <text evidence="6">The sequence shown here is derived from an EMBL/GenBank/DDBJ whole genome shotgun (WGS) entry which is preliminary data.</text>
</comment>
<name>A0A5D4FU09_9CORY</name>
<dbReference type="GO" id="GO:0016887">
    <property type="term" value="F:ATP hydrolysis activity"/>
    <property type="evidence" value="ECO:0007669"/>
    <property type="project" value="InterPro"/>
</dbReference>
<accession>A0A5D4FU09</accession>
<dbReference type="PROSITE" id="PS00211">
    <property type="entry name" value="ABC_TRANSPORTER_1"/>
    <property type="match status" value="1"/>
</dbReference>
<dbReference type="Pfam" id="PF00005">
    <property type="entry name" value="ABC_tran"/>
    <property type="match status" value="1"/>
</dbReference>
<dbReference type="PANTHER" id="PTHR43553">
    <property type="entry name" value="HEAVY METAL TRANSPORTER"/>
    <property type="match status" value="1"/>
</dbReference>
<dbReference type="InterPro" id="IPR003439">
    <property type="entry name" value="ABC_transporter-like_ATP-bd"/>
</dbReference>
<gene>
    <name evidence="6" type="ORF">FYJ87_03135</name>
</gene>
<evidence type="ECO:0000259" key="5">
    <source>
        <dbReference type="PROSITE" id="PS50893"/>
    </source>
</evidence>
<dbReference type="PROSITE" id="PS50893">
    <property type="entry name" value="ABC_TRANSPORTER_2"/>
    <property type="match status" value="1"/>
</dbReference>
<evidence type="ECO:0000256" key="3">
    <source>
        <dbReference type="ARBA" id="ARBA00022741"/>
    </source>
</evidence>
<evidence type="ECO:0000256" key="1">
    <source>
        <dbReference type="ARBA" id="ARBA00005417"/>
    </source>
</evidence>
<evidence type="ECO:0000313" key="6">
    <source>
        <dbReference type="EMBL" id="TYR20001.1"/>
    </source>
</evidence>
<dbReference type="PANTHER" id="PTHR43553:SF24">
    <property type="entry name" value="ENERGY-COUPLING FACTOR TRANSPORTER ATP-BINDING PROTEIN ECFA1"/>
    <property type="match status" value="1"/>
</dbReference>
<dbReference type="InterPro" id="IPR050095">
    <property type="entry name" value="ECF_ABC_transporter_ATP-bd"/>
</dbReference>
<reference evidence="6 7" key="1">
    <citation type="submission" date="2019-08" db="EMBL/GenBank/DDBJ databases">
        <title>Draft genome of C. urealyticum strain VH4248.</title>
        <authorList>
            <person name="Navas J."/>
        </authorList>
    </citation>
    <scope>NUCLEOTIDE SEQUENCE [LARGE SCALE GENOMIC DNA]</scope>
    <source>
        <strain evidence="6 7">VH4248</strain>
    </source>
</reference>
<evidence type="ECO:0000256" key="2">
    <source>
        <dbReference type="ARBA" id="ARBA00022448"/>
    </source>
</evidence>
<dbReference type="SUPFAM" id="SSF52540">
    <property type="entry name" value="P-loop containing nucleoside triphosphate hydrolases"/>
    <property type="match status" value="1"/>
</dbReference>
<dbReference type="Gene3D" id="3.40.50.300">
    <property type="entry name" value="P-loop containing nucleotide triphosphate hydrolases"/>
    <property type="match status" value="1"/>
</dbReference>
<feature type="domain" description="ABC transporter" evidence="5">
    <location>
        <begin position="4"/>
        <end position="235"/>
    </location>
</feature>
<organism evidence="6 7">
    <name type="scientific">Corynebacterium urealyticum</name>
    <dbReference type="NCBI Taxonomy" id="43771"/>
    <lineage>
        <taxon>Bacteria</taxon>
        <taxon>Bacillati</taxon>
        <taxon>Actinomycetota</taxon>
        <taxon>Actinomycetes</taxon>
        <taxon>Mycobacteriales</taxon>
        <taxon>Corynebacteriaceae</taxon>
        <taxon>Corynebacterium</taxon>
    </lineage>
</organism>
<keyword evidence="2" id="KW-0813">Transport</keyword>
<dbReference type="AlphaFoldDB" id="A0A5D4FU09"/>
<dbReference type="CDD" id="cd03225">
    <property type="entry name" value="ABC_cobalt_CbiO_domain1"/>
    <property type="match status" value="1"/>
</dbReference>
<dbReference type="InterPro" id="IPR015856">
    <property type="entry name" value="ABC_transpr_CbiO/EcfA_su"/>
</dbReference>